<dbReference type="InterPro" id="IPR038765">
    <property type="entry name" value="Papain-like_cys_pep_sf"/>
</dbReference>
<dbReference type="AlphaFoldDB" id="A0A482XCA3"/>
<keyword evidence="10" id="KW-1185">Reference proteome</keyword>
<comment type="caution">
    <text evidence="9">The sequence shown here is derived from an EMBL/GenBank/DDBJ whole genome shotgun (WGS) entry which is preliminary data.</text>
</comment>
<evidence type="ECO:0000256" key="1">
    <source>
        <dbReference type="ARBA" id="ARBA00000707"/>
    </source>
</evidence>
<feature type="region of interest" description="Disordered" evidence="6">
    <location>
        <begin position="257"/>
        <end position="328"/>
    </location>
</feature>
<dbReference type="InterPro" id="IPR028889">
    <property type="entry name" value="USP"/>
</dbReference>
<keyword evidence="4" id="KW-0862">Zinc</keyword>
<feature type="region of interest" description="Disordered" evidence="6">
    <location>
        <begin position="535"/>
        <end position="554"/>
    </location>
</feature>
<reference evidence="9 10" key="1">
    <citation type="journal article" date="2017" name="Gigascience">
        <title>Genome sequence of the small brown planthopper, Laodelphax striatellus.</title>
        <authorList>
            <person name="Zhu J."/>
            <person name="Jiang F."/>
            <person name="Wang X."/>
            <person name="Yang P."/>
            <person name="Bao Y."/>
            <person name="Zhao W."/>
            <person name="Wang W."/>
            <person name="Lu H."/>
            <person name="Wang Q."/>
            <person name="Cui N."/>
            <person name="Li J."/>
            <person name="Chen X."/>
            <person name="Luo L."/>
            <person name="Yu J."/>
            <person name="Kang L."/>
            <person name="Cui F."/>
        </authorList>
    </citation>
    <scope>NUCLEOTIDE SEQUENCE [LARGE SCALE GENOMIC DNA]</scope>
    <source>
        <strain evidence="9">Lst14</strain>
    </source>
</reference>
<dbReference type="EC" id="3.4.19.12" evidence="2"/>
<dbReference type="InterPro" id="IPR001841">
    <property type="entry name" value="Znf_RING"/>
</dbReference>
<evidence type="ECO:0000313" key="10">
    <source>
        <dbReference type="Proteomes" id="UP000291343"/>
    </source>
</evidence>
<dbReference type="CDD" id="cd02674">
    <property type="entry name" value="Peptidase_C19R"/>
    <property type="match status" value="1"/>
</dbReference>
<evidence type="ECO:0000313" key="9">
    <source>
        <dbReference type="EMBL" id="RZF43319.1"/>
    </source>
</evidence>
<dbReference type="EMBL" id="QKKF02012754">
    <property type="protein sequence ID" value="RZF43319.1"/>
    <property type="molecule type" value="Genomic_DNA"/>
</dbReference>
<evidence type="ECO:0000256" key="5">
    <source>
        <dbReference type="PROSITE-ProRule" id="PRU00175"/>
    </source>
</evidence>
<protein>
    <recommendedName>
        <fullName evidence="2">ubiquitinyl hydrolase 1</fullName>
        <ecNumber evidence="2">3.4.19.12</ecNumber>
    </recommendedName>
</protein>
<dbReference type="SMR" id="A0A482XCA3"/>
<feature type="domain" description="RING-type" evidence="7">
    <location>
        <begin position="726"/>
        <end position="770"/>
    </location>
</feature>
<gene>
    <name evidence="9" type="ORF">LSTR_LSTR001580</name>
</gene>
<evidence type="ECO:0000256" key="3">
    <source>
        <dbReference type="ARBA" id="ARBA00022771"/>
    </source>
</evidence>
<evidence type="ECO:0000259" key="8">
    <source>
        <dbReference type="PROSITE" id="PS50235"/>
    </source>
</evidence>
<feature type="compositionally biased region" description="Polar residues" evidence="6">
    <location>
        <begin position="274"/>
        <end position="283"/>
    </location>
</feature>
<evidence type="ECO:0000259" key="7">
    <source>
        <dbReference type="PROSITE" id="PS50089"/>
    </source>
</evidence>
<keyword evidence="3 5" id="KW-0479">Metal-binding</keyword>
<name>A0A482XCA3_LAOST</name>
<dbReference type="Pfam" id="PF00443">
    <property type="entry name" value="UCH"/>
    <property type="match status" value="1"/>
</dbReference>
<dbReference type="PROSITE" id="PS50089">
    <property type="entry name" value="ZF_RING_2"/>
    <property type="match status" value="1"/>
</dbReference>
<keyword evidence="3 5" id="KW-0863">Zinc-finger</keyword>
<dbReference type="SUPFAM" id="SSF54001">
    <property type="entry name" value="Cysteine proteinases"/>
    <property type="match status" value="1"/>
</dbReference>
<dbReference type="PROSITE" id="PS50235">
    <property type="entry name" value="USP_3"/>
    <property type="match status" value="1"/>
</dbReference>
<dbReference type="SUPFAM" id="SSF57850">
    <property type="entry name" value="RING/U-box"/>
    <property type="match status" value="1"/>
</dbReference>
<dbReference type="Proteomes" id="UP000291343">
    <property type="component" value="Unassembled WGS sequence"/>
</dbReference>
<dbReference type="GO" id="GO:0008270">
    <property type="term" value="F:zinc ion binding"/>
    <property type="evidence" value="ECO:0007669"/>
    <property type="project" value="UniProtKB-KW"/>
</dbReference>
<accession>A0A482XCA3</accession>
<feature type="domain" description="USP" evidence="8">
    <location>
        <begin position="119"/>
        <end position="1059"/>
    </location>
</feature>
<sequence>MSEKTSMDIDGEGSEASVLSQPLLLDLNSQPSLKSTAHFQNKTQVMGIENTWSDDTIFNSPPPSDFPIPLPPPSGFGDYSSCVEAASESDHYTTELEALFSSNDTNNDVSDANGEAGVCGLRNLGNTCFMSTGVQCLMATPSLVRCLLDKSSSLLQLAAEDGSLTGKLAALTDKMWSGHYSSVQPSDFKQSLGALYPQFKDFRQHDCQEFLALLLDGLHEQLNSAGNKTSSNIEPVDDVIMDKLLEADEGIVAEDSASCNECGSSGEDMDSNDIPHTNNNNVLMSDVDSDDKTFVEKLNGENESGSIEKNNLGLNEDQSKAKQSSEYSVNINSPLKSKNVSGSSFIKSRLVGNNLKSNENGIKSDNNSALNNYSHRLSNIKDIMKDAKTSNVNVLVTEEEANNEIIFDSDKYPKSENSRRKESLNYNLFQIYENNATNGKRVNSTVTQYSSVADFREGLDLKRVKMRRFEADTDSDQEKNLRMEHERKNRVIDINLVEKNLRIECERKQRKFDDINMEAETAGASGGLVQPPVLDGVSSSKLSDGDKPEEEADNHWEKHLASNQSIIVDTFQGQFKSTVVCSACKYVSVTYEPFMYLSVPLPHAMERQICVTFVPASRSVPVQYVVTLNKRDKISTLKEQLLRLLEDSDVRGPIVLAEVLENHIAKFLNDNHLIRFVDDVVRSIYAFELEVNVDSDIETSEDTKNLSSDKVWEGGEEEQESENHKCTICFEEKEANMKRHLGCDCVLCDACVTTSFEHYGKDSMYCPVCRIKLDPATELVAVEKSLPSWPTVRMLHVPVVYRLDTLGDGNNNKKTVSLFGHPGLLRLPNNISRQTLYSLIASINPYTDDFKILLVDGQGRHCSRCMFNEHCRGCVVEREGGPVNLRTGDTLAVTFLQPVQELPLSRHESVAALRSQQPLRIYDCIQAFSQSEVLDKQNPWFCPKCQQNQCATKTLSIWRYPDYLIVYLKRFVFQDGVSTKLEDKVIFPIHGLNLSHCTSLYDLYACVCHIGGVSAGHYTSYTQHPRTGEWHYFNDDYVTKQMPQDEDYSNAYILFYKKRGLSPWSTENDSVAACSSNSQ</sequence>
<dbReference type="Gene3D" id="3.90.70.10">
    <property type="entry name" value="Cysteine proteinases"/>
    <property type="match status" value="3"/>
</dbReference>
<evidence type="ECO:0000256" key="4">
    <source>
        <dbReference type="ARBA" id="ARBA00022833"/>
    </source>
</evidence>
<dbReference type="InParanoid" id="A0A482XCA3"/>
<dbReference type="PANTHER" id="PTHR21646:SF35">
    <property type="match status" value="1"/>
</dbReference>
<dbReference type="InterPro" id="IPR001394">
    <property type="entry name" value="Peptidase_C19_UCH"/>
</dbReference>
<evidence type="ECO:0000256" key="2">
    <source>
        <dbReference type="ARBA" id="ARBA00012759"/>
    </source>
</evidence>
<dbReference type="InterPro" id="IPR013083">
    <property type="entry name" value="Znf_RING/FYVE/PHD"/>
</dbReference>
<dbReference type="Gene3D" id="3.30.40.10">
    <property type="entry name" value="Zinc/RING finger domain, C3HC4 (zinc finger)"/>
    <property type="match status" value="1"/>
</dbReference>
<dbReference type="InterPro" id="IPR050185">
    <property type="entry name" value="Ub_carboxyl-term_hydrolase"/>
</dbReference>
<proteinExistence type="predicted"/>
<feature type="compositionally biased region" description="Polar residues" evidence="6">
    <location>
        <begin position="301"/>
        <end position="313"/>
    </location>
</feature>
<comment type="catalytic activity">
    <reaction evidence="1">
        <text>Thiol-dependent hydrolysis of ester, thioester, amide, peptide and isopeptide bonds formed by the C-terminal Gly of ubiquitin (a 76-residue protein attached to proteins as an intracellular targeting signal).</text>
        <dbReference type="EC" id="3.4.19.12"/>
    </reaction>
</comment>
<dbReference type="GO" id="GO:0004843">
    <property type="term" value="F:cysteine-type deubiquitinase activity"/>
    <property type="evidence" value="ECO:0007669"/>
    <property type="project" value="UniProtKB-EC"/>
</dbReference>
<dbReference type="GO" id="GO:0016579">
    <property type="term" value="P:protein deubiquitination"/>
    <property type="evidence" value="ECO:0007669"/>
    <property type="project" value="InterPro"/>
</dbReference>
<dbReference type="STRING" id="195883.A0A482XCA3"/>
<dbReference type="OrthoDB" id="2248014at2759"/>
<organism evidence="9 10">
    <name type="scientific">Laodelphax striatellus</name>
    <name type="common">Small brown planthopper</name>
    <name type="synonym">Delphax striatella</name>
    <dbReference type="NCBI Taxonomy" id="195883"/>
    <lineage>
        <taxon>Eukaryota</taxon>
        <taxon>Metazoa</taxon>
        <taxon>Ecdysozoa</taxon>
        <taxon>Arthropoda</taxon>
        <taxon>Hexapoda</taxon>
        <taxon>Insecta</taxon>
        <taxon>Pterygota</taxon>
        <taxon>Neoptera</taxon>
        <taxon>Paraneoptera</taxon>
        <taxon>Hemiptera</taxon>
        <taxon>Auchenorrhyncha</taxon>
        <taxon>Fulgoroidea</taxon>
        <taxon>Delphacidae</taxon>
        <taxon>Criomorphinae</taxon>
        <taxon>Laodelphax</taxon>
    </lineage>
</organism>
<dbReference type="PANTHER" id="PTHR21646">
    <property type="entry name" value="UBIQUITIN CARBOXYL-TERMINAL HYDROLASE"/>
    <property type="match status" value="1"/>
</dbReference>
<feature type="compositionally biased region" description="Basic and acidic residues" evidence="6">
    <location>
        <begin position="290"/>
        <end position="300"/>
    </location>
</feature>
<evidence type="ECO:0000256" key="6">
    <source>
        <dbReference type="SAM" id="MobiDB-lite"/>
    </source>
</evidence>